<dbReference type="InterPro" id="IPR004165">
    <property type="entry name" value="CoA_trans_fam_I"/>
</dbReference>
<dbReference type="InterPro" id="IPR037171">
    <property type="entry name" value="NagB/RpiA_transferase-like"/>
</dbReference>
<proteinExistence type="inferred from homology"/>
<evidence type="ECO:0000256" key="3">
    <source>
        <dbReference type="PIRNR" id="PIRNR000858"/>
    </source>
</evidence>
<organism evidence="5 6">
    <name type="scientific">Pelotomaculum schinkii</name>
    <dbReference type="NCBI Taxonomy" id="78350"/>
    <lineage>
        <taxon>Bacteria</taxon>
        <taxon>Bacillati</taxon>
        <taxon>Bacillota</taxon>
        <taxon>Clostridia</taxon>
        <taxon>Eubacteriales</taxon>
        <taxon>Desulfotomaculaceae</taxon>
        <taxon>Pelotomaculum</taxon>
    </lineage>
</organism>
<reference evidence="5 6" key="1">
    <citation type="journal article" date="2018" name="Environ. Microbiol.">
        <title>Novel energy conservation strategies and behaviour of Pelotomaculum schinkii driving syntrophic propionate catabolism.</title>
        <authorList>
            <person name="Hidalgo-Ahumada C.A.P."/>
            <person name="Nobu M.K."/>
            <person name="Narihiro T."/>
            <person name="Tamaki H."/>
            <person name="Liu W.T."/>
            <person name="Kamagata Y."/>
            <person name="Stams A.J.M."/>
            <person name="Imachi H."/>
            <person name="Sousa D.Z."/>
        </authorList>
    </citation>
    <scope>NUCLEOTIDE SEQUENCE [LARGE SCALE GENOMIC DNA]</scope>
    <source>
        <strain evidence="5 6">HH</strain>
    </source>
</reference>
<dbReference type="EMBL" id="QFGA01000002">
    <property type="protein sequence ID" value="TEB05464.1"/>
    <property type="molecule type" value="Genomic_DNA"/>
</dbReference>
<dbReference type="SUPFAM" id="SSF100950">
    <property type="entry name" value="NagB/RpiA/CoA transferase-like"/>
    <property type="match status" value="2"/>
</dbReference>
<dbReference type="SMART" id="SM00882">
    <property type="entry name" value="CoA_trans"/>
    <property type="match status" value="2"/>
</dbReference>
<dbReference type="Pfam" id="PF01144">
    <property type="entry name" value="CoA_trans"/>
    <property type="match status" value="1"/>
</dbReference>
<sequence length="538" mass="58701">MAKVITMAEAAELFADGDIILSASFGMVWPEEVGQAIEKRFLETGHPRDMVHLHAAGCIPADCFAHEGMLKWDISSHESTTPKMAKLIEEDKLPGWYMPLGTMLQMWREQGRGMPGAMSKVGLGTFMDERVDAGCLNPSAKKITEELTAQNKQFIKYIPDFDGEEYLYYRGLPYTKGLIRATTADENGNVTAENEVYNLELSTVARAVKANGGKVIVQVERLAKAGSLDPKLVKVGRNLVDYVVVIEHPENLVHGLWPHGKQNINYWYGLNGRIKVPIGDSLKPMPLDPKKVMVRRACMEAQAGWMCNFGIGLPTFCGSVMAEEGVMDDITMISESGSVGGVPGGGPDFGCHWNVQASVDQGEHFDWFDGTGLDFGVFGLSEAQEDGSINTSFLNGITLGVGGFANITAGANTALFIGTFTAKGLEETIEDGKLVIKQEGKLKKFVKKCLQLTFDANLAAKNGQKLLYITERCVFERTLEGMVLIEIAPGVDLQKDILDQMEFAPIIPAGGPRLMPAEIFQPVWGNGGLKAVWDAKVK</sequence>
<evidence type="ECO:0000256" key="2">
    <source>
        <dbReference type="ARBA" id="ARBA00022679"/>
    </source>
</evidence>
<dbReference type="InterPro" id="IPR014388">
    <property type="entry name" value="3-oxoacid_CoA-transferase"/>
</dbReference>
<dbReference type="GO" id="GO:0046952">
    <property type="term" value="P:ketone body catabolic process"/>
    <property type="evidence" value="ECO:0007669"/>
    <property type="project" value="InterPro"/>
</dbReference>
<name>A0A4Y7R944_9FIRM</name>
<dbReference type="EC" id="2.8.3.8" evidence="5"/>
<dbReference type="PANTHER" id="PTHR43293">
    <property type="entry name" value="ACETATE COA-TRANSFERASE YDIF"/>
    <property type="match status" value="1"/>
</dbReference>
<dbReference type="Gene3D" id="3.40.1080.10">
    <property type="entry name" value="Glutaconate Coenzyme A-transferase"/>
    <property type="match status" value="2"/>
</dbReference>
<feature type="active site" description="5-glutamyl coenzyme A thioester intermediate" evidence="4">
    <location>
        <position position="335"/>
    </location>
</feature>
<evidence type="ECO:0000256" key="4">
    <source>
        <dbReference type="PIRSR" id="PIRSR000858-1"/>
    </source>
</evidence>
<dbReference type="Proteomes" id="UP000298324">
    <property type="component" value="Unassembled WGS sequence"/>
</dbReference>
<comment type="similarity">
    <text evidence="1 3">Belongs to the 3-oxoacid CoA-transferase family.</text>
</comment>
<keyword evidence="2 3" id="KW-0808">Transferase</keyword>
<evidence type="ECO:0000256" key="1">
    <source>
        <dbReference type="ARBA" id="ARBA00007154"/>
    </source>
</evidence>
<dbReference type="AlphaFoldDB" id="A0A4Y7R944"/>
<comment type="caution">
    <text evidence="5">The sequence shown here is derived from an EMBL/GenBank/DDBJ whole genome shotgun (WGS) entry which is preliminary data.</text>
</comment>
<evidence type="ECO:0000313" key="6">
    <source>
        <dbReference type="Proteomes" id="UP000298324"/>
    </source>
</evidence>
<gene>
    <name evidence="5" type="primary">ydiF_1</name>
    <name evidence="5" type="ORF">Psch_02505</name>
</gene>
<dbReference type="GO" id="GO:0008775">
    <property type="term" value="F:acetate CoA-transferase activity"/>
    <property type="evidence" value="ECO:0007669"/>
    <property type="project" value="UniProtKB-EC"/>
</dbReference>
<accession>A0A4Y7R944</accession>
<keyword evidence="6" id="KW-1185">Reference proteome</keyword>
<dbReference type="PANTHER" id="PTHR43293:SF1">
    <property type="entry name" value="ACETATE COA-TRANSFERASE YDIF"/>
    <property type="match status" value="1"/>
</dbReference>
<evidence type="ECO:0000313" key="5">
    <source>
        <dbReference type="EMBL" id="TEB05464.1"/>
    </source>
</evidence>
<protein>
    <submittedName>
        <fullName evidence="5">Acetate CoA-transferase YdiF</fullName>
        <ecNumber evidence="5">2.8.3.8</ecNumber>
    </submittedName>
</protein>
<dbReference type="RefSeq" id="WP_190240519.1">
    <property type="nucleotide sequence ID" value="NZ_QFGA01000002.1"/>
</dbReference>
<dbReference type="PIRSF" id="PIRSF000858">
    <property type="entry name" value="SCOT-t"/>
    <property type="match status" value="1"/>
</dbReference>